<dbReference type="OrthoDB" id="1163789at2"/>
<name>A0A1T5LNP5_9BACT</name>
<dbReference type="EMBL" id="FUZU01000002">
    <property type="protein sequence ID" value="SKC77531.1"/>
    <property type="molecule type" value="Genomic_DNA"/>
</dbReference>
<dbReference type="AlphaFoldDB" id="A0A1T5LNP5"/>
<accession>A0A1T5LNP5</accession>
<reference evidence="1 2" key="1">
    <citation type="submission" date="2017-02" db="EMBL/GenBank/DDBJ databases">
        <authorList>
            <person name="Peterson S.W."/>
        </authorList>
    </citation>
    <scope>NUCLEOTIDE SEQUENCE [LARGE SCALE GENOMIC DNA]</scope>
    <source>
        <strain evidence="1 2">DSM 25262</strain>
    </source>
</reference>
<evidence type="ECO:0000313" key="2">
    <source>
        <dbReference type="Proteomes" id="UP000190961"/>
    </source>
</evidence>
<dbReference type="RefSeq" id="WP_079688111.1">
    <property type="nucleotide sequence ID" value="NZ_FUZU01000002.1"/>
</dbReference>
<dbReference type="Proteomes" id="UP000190961">
    <property type="component" value="Unassembled WGS sequence"/>
</dbReference>
<protein>
    <submittedName>
        <fullName evidence="1">Uncharacterized protein</fullName>
    </submittedName>
</protein>
<gene>
    <name evidence="1" type="ORF">SAMN05660236_3601</name>
</gene>
<proteinExistence type="predicted"/>
<organism evidence="1 2">
    <name type="scientific">Ohtaekwangia koreensis</name>
    <dbReference type="NCBI Taxonomy" id="688867"/>
    <lineage>
        <taxon>Bacteria</taxon>
        <taxon>Pseudomonadati</taxon>
        <taxon>Bacteroidota</taxon>
        <taxon>Cytophagia</taxon>
        <taxon>Cytophagales</taxon>
        <taxon>Fulvivirgaceae</taxon>
        <taxon>Ohtaekwangia</taxon>
    </lineage>
</organism>
<sequence length="63" mass="7250">MSYRAPADNIYKEGTFITAKEDPDVQLVITKYMQRIYYCAVVGNAERKELAYFERELIAPANA</sequence>
<keyword evidence="2" id="KW-1185">Reference proteome</keyword>
<evidence type="ECO:0000313" key="1">
    <source>
        <dbReference type="EMBL" id="SKC77531.1"/>
    </source>
</evidence>